<reference evidence="2" key="1">
    <citation type="submission" date="2020-04" db="EMBL/GenBank/DDBJ databases">
        <authorList>
            <person name="Chiriac C."/>
            <person name="Salcher M."/>
            <person name="Ghai R."/>
            <person name="Kavagutti S V."/>
        </authorList>
    </citation>
    <scope>NUCLEOTIDE SEQUENCE</scope>
</reference>
<dbReference type="EMBL" id="LR796349">
    <property type="protein sequence ID" value="CAB4138755.1"/>
    <property type="molecule type" value="Genomic_DNA"/>
</dbReference>
<organism evidence="2">
    <name type="scientific">uncultured Caudovirales phage</name>
    <dbReference type="NCBI Taxonomy" id="2100421"/>
    <lineage>
        <taxon>Viruses</taxon>
        <taxon>Duplodnaviria</taxon>
        <taxon>Heunggongvirae</taxon>
        <taxon>Uroviricota</taxon>
        <taxon>Caudoviricetes</taxon>
        <taxon>Peduoviridae</taxon>
        <taxon>Maltschvirus</taxon>
        <taxon>Maltschvirus maltsch</taxon>
    </lineage>
</organism>
<accession>A0A6J5LW90</accession>
<protein>
    <submittedName>
        <fullName evidence="2">Uncharacterized protein</fullName>
    </submittedName>
</protein>
<evidence type="ECO:0000313" key="2">
    <source>
        <dbReference type="EMBL" id="CAB4138755.1"/>
    </source>
</evidence>
<sequence>MPNKTKAELEREALAAFRRKQSEGMAQAKADAQKKAQQAALKKKAKMGQGNNYFARGIGTAMGGLYDTVTGLFK</sequence>
<proteinExistence type="predicted"/>
<name>A0A6J5LW90_9CAUD</name>
<feature type="compositionally biased region" description="Low complexity" evidence="1">
    <location>
        <begin position="26"/>
        <end position="40"/>
    </location>
</feature>
<gene>
    <name evidence="2" type="ORF">UFOVP344_27</name>
</gene>
<evidence type="ECO:0000256" key="1">
    <source>
        <dbReference type="SAM" id="MobiDB-lite"/>
    </source>
</evidence>
<feature type="region of interest" description="Disordered" evidence="1">
    <location>
        <begin position="20"/>
        <end position="46"/>
    </location>
</feature>